<proteinExistence type="predicted"/>
<feature type="region of interest" description="Disordered" evidence="1">
    <location>
        <begin position="39"/>
        <end position="75"/>
    </location>
</feature>
<evidence type="ECO:0000313" key="3">
    <source>
        <dbReference type="EMBL" id="KAJ6642120.1"/>
    </source>
</evidence>
<keyword evidence="2" id="KW-0812">Transmembrane</keyword>
<keyword evidence="2" id="KW-0472">Membrane</keyword>
<dbReference type="AlphaFoldDB" id="A0A9Q0S3L2"/>
<dbReference type="Proteomes" id="UP001151699">
    <property type="component" value="Chromosome B"/>
</dbReference>
<evidence type="ECO:0000256" key="1">
    <source>
        <dbReference type="SAM" id="MobiDB-lite"/>
    </source>
</evidence>
<feature type="non-terminal residue" evidence="3">
    <location>
        <position position="1"/>
    </location>
</feature>
<comment type="caution">
    <text evidence="3">The sequence shown here is derived from an EMBL/GenBank/DDBJ whole genome shotgun (WGS) entry which is preliminary data.</text>
</comment>
<sequence length="75" mass="7892">MTKEKLANFGFIFYPLEAMKSILCVVGLAVVLLQVINVSGQGGRPQGPPPQGQRPQGPPPQGQRPQGPPPQGPPP</sequence>
<dbReference type="EMBL" id="WJQU01000002">
    <property type="protein sequence ID" value="KAJ6642120.1"/>
    <property type="molecule type" value="Genomic_DNA"/>
</dbReference>
<feature type="transmembrane region" description="Helical" evidence="2">
    <location>
        <begin position="12"/>
        <end position="36"/>
    </location>
</feature>
<feature type="compositionally biased region" description="Pro residues" evidence="1">
    <location>
        <begin position="46"/>
        <end position="75"/>
    </location>
</feature>
<reference evidence="3" key="1">
    <citation type="submission" date="2022-07" db="EMBL/GenBank/DDBJ databases">
        <authorList>
            <person name="Trinca V."/>
            <person name="Uliana J.V.C."/>
            <person name="Torres T.T."/>
            <person name="Ward R.J."/>
            <person name="Monesi N."/>
        </authorList>
    </citation>
    <scope>NUCLEOTIDE SEQUENCE</scope>
    <source>
        <strain evidence="3">HSMRA1968</strain>
        <tissue evidence="3">Whole embryos</tissue>
    </source>
</reference>
<evidence type="ECO:0000256" key="2">
    <source>
        <dbReference type="SAM" id="Phobius"/>
    </source>
</evidence>
<protein>
    <submittedName>
        <fullName evidence="3">Uncharacterized protein</fullName>
    </submittedName>
</protein>
<accession>A0A9Q0S3L2</accession>
<keyword evidence="2" id="KW-1133">Transmembrane helix</keyword>
<name>A0A9Q0S3L2_9DIPT</name>
<organism evidence="3 4">
    <name type="scientific">Pseudolycoriella hygida</name>
    <dbReference type="NCBI Taxonomy" id="35572"/>
    <lineage>
        <taxon>Eukaryota</taxon>
        <taxon>Metazoa</taxon>
        <taxon>Ecdysozoa</taxon>
        <taxon>Arthropoda</taxon>
        <taxon>Hexapoda</taxon>
        <taxon>Insecta</taxon>
        <taxon>Pterygota</taxon>
        <taxon>Neoptera</taxon>
        <taxon>Endopterygota</taxon>
        <taxon>Diptera</taxon>
        <taxon>Nematocera</taxon>
        <taxon>Sciaroidea</taxon>
        <taxon>Sciaridae</taxon>
        <taxon>Pseudolycoriella</taxon>
    </lineage>
</organism>
<keyword evidence="4" id="KW-1185">Reference proteome</keyword>
<evidence type="ECO:0000313" key="4">
    <source>
        <dbReference type="Proteomes" id="UP001151699"/>
    </source>
</evidence>
<gene>
    <name evidence="3" type="ORF">Bhyg_07066</name>
</gene>